<keyword evidence="1" id="KW-1133">Transmembrane helix</keyword>
<proteinExistence type="predicted"/>
<dbReference type="Proteomes" id="UP000571817">
    <property type="component" value="Unassembled WGS sequence"/>
</dbReference>
<feature type="transmembrane region" description="Helical" evidence="1">
    <location>
        <begin position="566"/>
        <end position="586"/>
    </location>
</feature>
<protein>
    <submittedName>
        <fullName evidence="2">Uncharacterized protein</fullName>
    </submittedName>
</protein>
<keyword evidence="3" id="KW-1185">Reference proteome</keyword>
<dbReference type="RefSeq" id="WP_179482638.1">
    <property type="nucleotide sequence ID" value="NZ_JACCFW010000001.1"/>
</dbReference>
<feature type="transmembrane region" description="Helical" evidence="1">
    <location>
        <begin position="335"/>
        <end position="352"/>
    </location>
</feature>
<keyword evidence="1" id="KW-0472">Membrane</keyword>
<feature type="transmembrane region" description="Helical" evidence="1">
    <location>
        <begin position="501"/>
        <end position="525"/>
    </location>
</feature>
<keyword evidence="1" id="KW-0812">Transmembrane</keyword>
<feature type="transmembrane region" description="Helical" evidence="1">
    <location>
        <begin position="105"/>
        <end position="124"/>
    </location>
</feature>
<feature type="transmembrane region" description="Helical" evidence="1">
    <location>
        <begin position="81"/>
        <end position="99"/>
    </location>
</feature>
<comment type="caution">
    <text evidence="2">The sequence shown here is derived from an EMBL/GenBank/DDBJ whole genome shotgun (WGS) entry which is preliminary data.</text>
</comment>
<evidence type="ECO:0000313" key="3">
    <source>
        <dbReference type="Proteomes" id="UP000571817"/>
    </source>
</evidence>
<feature type="transmembrane region" description="Helical" evidence="1">
    <location>
        <begin position="312"/>
        <end position="329"/>
    </location>
</feature>
<organism evidence="2 3">
    <name type="scientific">Allobranchiibius huperziae</name>
    <dbReference type="NCBI Taxonomy" id="1874116"/>
    <lineage>
        <taxon>Bacteria</taxon>
        <taxon>Bacillati</taxon>
        <taxon>Actinomycetota</taxon>
        <taxon>Actinomycetes</taxon>
        <taxon>Micrococcales</taxon>
        <taxon>Dermacoccaceae</taxon>
        <taxon>Allobranchiibius</taxon>
    </lineage>
</organism>
<feature type="transmembrane region" description="Helical" evidence="1">
    <location>
        <begin position="286"/>
        <end position="305"/>
    </location>
</feature>
<dbReference type="EMBL" id="JACCFW010000001">
    <property type="protein sequence ID" value="NYJ75739.1"/>
    <property type="molecule type" value="Genomic_DNA"/>
</dbReference>
<evidence type="ECO:0000313" key="2">
    <source>
        <dbReference type="EMBL" id="NYJ75739.1"/>
    </source>
</evidence>
<accession>A0A853DIE0</accession>
<feature type="transmembrane region" description="Helical" evidence="1">
    <location>
        <begin position="51"/>
        <end position="69"/>
    </location>
</feature>
<feature type="transmembrane region" description="Helical" evidence="1">
    <location>
        <begin position="414"/>
        <end position="435"/>
    </location>
</feature>
<feature type="transmembrane region" description="Helical" evidence="1">
    <location>
        <begin position="444"/>
        <end position="464"/>
    </location>
</feature>
<feature type="transmembrane region" description="Helical" evidence="1">
    <location>
        <begin position="136"/>
        <end position="159"/>
    </location>
</feature>
<feature type="transmembrane region" description="Helical" evidence="1">
    <location>
        <begin position="256"/>
        <end position="274"/>
    </location>
</feature>
<feature type="transmembrane region" description="Helical" evidence="1">
    <location>
        <begin position="364"/>
        <end position="383"/>
    </location>
</feature>
<evidence type="ECO:0000256" key="1">
    <source>
        <dbReference type="SAM" id="Phobius"/>
    </source>
</evidence>
<reference evidence="2 3" key="1">
    <citation type="submission" date="2020-07" db="EMBL/GenBank/DDBJ databases">
        <title>Sequencing the genomes of 1000 actinobacteria strains.</title>
        <authorList>
            <person name="Klenk H.-P."/>
        </authorList>
    </citation>
    <scope>NUCLEOTIDE SEQUENCE [LARGE SCALE GENOMIC DNA]</scope>
    <source>
        <strain evidence="2 3">DSM 29531</strain>
    </source>
</reference>
<dbReference type="AlphaFoldDB" id="A0A853DIE0"/>
<gene>
    <name evidence="2" type="ORF">HNR15_002702</name>
</gene>
<feature type="transmembrane region" description="Helical" evidence="1">
    <location>
        <begin position="470"/>
        <end position="489"/>
    </location>
</feature>
<feature type="transmembrane region" description="Helical" evidence="1">
    <location>
        <begin position="231"/>
        <end position="249"/>
    </location>
</feature>
<feature type="transmembrane region" description="Helical" evidence="1">
    <location>
        <begin position="21"/>
        <end position="39"/>
    </location>
</feature>
<feature type="transmembrane region" description="Helical" evidence="1">
    <location>
        <begin position="537"/>
        <end position="554"/>
    </location>
</feature>
<sequence>MHATQTLPAVRRRAAFARTAGGYWVLLAVLALYLAYAGVDGLSGSEVVRAVLGVAVTQLLPGVLLWRCVRPRDGWLLEDLAMGFAMGIAIVVPTQTIAGYSHQRWIALVLPLLVAALLLAVPVTRRRIMSARWSPLPWWLGGGIAALSASTFPMLVAYFRVNQPRWATGVGQPHVDTYLHLALSSELLERGPAAWPTVIGEALGYQWFAHAWIAQVTASTGVPLDEVLMRFLPAIMPIVSVTCVAALCLRLTRSAGIALGAVALASLAGVTAPVRTLAINPMITPQSPTLGLGIPTLMALIAILAMRWRGEALRGAIVMVPILTVIATGTKGSTAPVVIAGLGLALLAALIWRRRLVPHLVVDLLMMGVALVATLAIVFHGSASGLMLGVTESAKQTRLAGELGGAPTYFQQRALSAITILIGLGPALLGFAALWRREDRRDPVIWVLLGASIAGAAATGLFSHPGKSQGYFLLTALPLAAIATAIGADRVLRTLSVRGRALLLGFAGLGAVAFVLLPTLVLGPLRTHTFRRLEESVLIGLVILVAAGVIAVIATRDTDRRYGARIGLSAAAGAVVLSGPVVYGQYLSNVKEPSAHQHIKLSEAGASSNAQIAAAVYIRDHSGVEDLVMTNRHCTRQSAPYHCDTRRWLVTAFSQRQALIEGWTATNTATRLAPHGRDSVTIDYWHPQLLQLNDGFYTHPTAAAARQLWDKGVRWVYEENTMKHAKTLAPYATLRFRDSGASAWQLNRPS</sequence>
<name>A0A853DIE0_9MICO</name>